<evidence type="ECO:0000256" key="2">
    <source>
        <dbReference type="ARBA" id="ARBA00022581"/>
    </source>
</evidence>
<name>A0A087B404_9BIFI</name>
<comment type="caution">
    <text evidence="3">The sequence shown here is derived from an EMBL/GenBank/DDBJ whole genome shotgun (WGS) entry which is preliminary data.</text>
</comment>
<dbReference type="EMBL" id="JGYV01000001">
    <property type="protein sequence ID" value="KFI65754.1"/>
    <property type="molecule type" value="Genomic_DNA"/>
</dbReference>
<keyword evidence="2" id="KW-0945">Host-virus interaction</keyword>
<accession>A0A087B404</accession>
<gene>
    <name evidence="3" type="ORF">BCUN_0249</name>
</gene>
<proteinExistence type="predicted"/>
<dbReference type="RefSeq" id="WP_033515102.1">
    <property type="nucleotide sequence ID" value="NZ_JGYV01000001.1"/>
</dbReference>
<dbReference type="Pfam" id="PF11133">
    <property type="entry name" value="Phage_head_fibr"/>
    <property type="match status" value="1"/>
</dbReference>
<sequence length="85" mass="8930">MAVNQFPPQTFVVTDDGKKHKPRVLDPRVRLVNPDGTPYAPAATAAASLKDVQGDAVADATADTIVDQFNALLDSLRAAGIIATE</sequence>
<dbReference type="AlphaFoldDB" id="A0A087B404"/>
<reference evidence="3 4" key="1">
    <citation type="submission" date="2014-03" db="EMBL/GenBank/DDBJ databases">
        <title>Genomics of Bifidobacteria.</title>
        <authorList>
            <person name="Ventura M."/>
            <person name="Milani C."/>
            <person name="Lugli G.A."/>
        </authorList>
    </citation>
    <scope>NUCLEOTIDE SEQUENCE [LARGE SCALE GENOMIC DNA]</scope>
    <source>
        <strain evidence="3 4">LMG 10738</strain>
    </source>
</reference>
<evidence type="ECO:0000313" key="4">
    <source>
        <dbReference type="Proteomes" id="UP000029067"/>
    </source>
</evidence>
<organism evidence="3 4">
    <name type="scientific">Bifidobacterium cuniculi</name>
    <dbReference type="NCBI Taxonomy" id="1688"/>
    <lineage>
        <taxon>Bacteria</taxon>
        <taxon>Bacillati</taxon>
        <taxon>Actinomycetota</taxon>
        <taxon>Actinomycetes</taxon>
        <taxon>Bifidobacteriales</taxon>
        <taxon>Bifidobacteriaceae</taxon>
        <taxon>Bifidobacterium</taxon>
    </lineage>
</organism>
<dbReference type="Proteomes" id="UP000029067">
    <property type="component" value="Unassembled WGS sequence"/>
</dbReference>
<dbReference type="Gene3D" id="6.10.140.1630">
    <property type="match status" value="1"/>
</dbReference>
<dbReference type="STRING" id="1688.BCUN_0249"/>
<evidence type="ECO:0000256" key="1">
    <source>
        <dbReference type="ARBA" id="ARBA00004328"/>
    </source>
</evidence>
<keyword evidence="4" id="KW-1185">Reference proteome</keyword>
<evidence type="ECO:0000313" key="3">
    <source>
        <dbReference type="EMBL" id="KFI65754.1"/>
    </source>
</evidence>
<protein>
    <recommendedName>
        <fullName evidence="5">Head fiber protein</fullName>
    </recommendedName>
</protein>
<evidence type="ECO:0008006" key="5">
    <source>
        <dbReference type="Google" id="ProtNLM"/>
    </source>
</evidence>
<comment type="subcellular location">
    <subcellularLocation>
        <location evidence="1">Virion</location>
    </subcellularLocation>
</comment>
<dbReference type="InterPro" id="IPR022741">
    <property type="entry name" value="Phage_B103_Gp8"/>
</dbReference>